<keyword evidence="6" id="KW-1185">Reference proteome</keyword>
<feature type="compositionally biased region" description="Low complexity" evidence="4">
    <location>
        <begin position="16"/>
        <end position="33"/>
    </location>
</feature>
<feature type="repeat" description="PPR" evidence="3">
    <location>
        <begin position="133"/>
        <end position="167"/>
    </location>
</feature>
<proteinExistence type="inferred from homology"/>
<evidence type="ECO:0000256" key="1">
    <source>
        <dbReference type="ARBA" id="ARBA00007626"/>
    </source>
</evidence>
<evidence type="ECO:0000256" key="2">
    <source>
        <dbReference type="ARBA" id="ARBA00022737"/>
    </source>
</evidence>
<keyword evidence="2" id="KW-0677">Repeat</keyword>
<sequence>MHLLFQRSTKTATRSLALLPKTPPSSSSSYSHSTKPIHDVGSHSRVQKLIASQSDPPFAKEIFDYTAYHPNFRHSYAFYFTLILKLGWSKYFSLVDDLLLRIRLEFQNYIPSIKHLNRIIQILVSHQNFLPQVFNSYRILMQGLCRKGQVNIAVDFFEDMLNKGFVSDTLSYMTLLNSLCRNKKLREEYKLPCRMKVKGCNPNIVHYNTVILGVMVLNVGRFEEACGVLEEVLNHREVPRTNTWITVVPRICEEIELVRMEEILREVMKVELRPNTRIMEAAFGLEDYLIKKI</sequence>
<gene>
    <name evidence="5" type="ORF">D8674_031345</name>
</gene>
<dbReference type="NCBIfam" id="TIGR00756">
    <property type="entry name" value="PPR"/>
    <property type="match status" value="1"/>
</dbReference>
<reference evidence="5 6" key="3">
    <citation type="submission" date="2019-11" db="EMBL/GenBank/DDBJ databases">
        <title>A de novo genome assembly of a pear dwarfing rootstock.</title>
        <authorList>
            <person name="Wang F."/>
            <person name="Wang J."/>
            <person name="Li S."/>
            <person name="Zhang Y."/>
            <person name="Fang M."/>
            <person name="Ma L."/>
            <person name="Zhao Y."/>
            <person name="Jiang S."/>
        </authorList>
    </citation>
    <scope>NUCLEOTIDE SEQUENCE [LARGE SCALE GENOMIC DNA]</scope>
    <source>
        <strain evidence="5">S2</strain>
        <tissue evidence="5">Leaf</tissue>
    </source>
</reference>
<dbReference type="PROSITE" id="PS51375">
    <property type="entry name" value="PPR"/>
    <property type="match status" value="2"/>
</dbReference>
<feature type="region of interest" description="Disordered" evidence="4">
    <location>
        <begin position="16"/>
        <end position="39"/>
    </location>
</feature>
<reference evidence="6" key="2">
    <citation type="submission" date="2019-10" db="EMBL/GenBank/DDBJ databases">
        <title>A de novo genome assembly of a pear dwarfing rootstock.</title>
        <authorList>
            <person name="Wang F."/>
            <person name="Wang J."/>
            <person name="Li S."/>
            <person name="Zhang Y."/>
            <person name="Fang M."/>
            <person name="Ma L."/>
            <person name="Zhao Y."/>
            <person name="Jiang S."/>
        </authorList>
    </citation>
    <scope>NUCLEOTIDE SEQUENCE [LARGE SCALE GENOMIC DNA]</scope>
</reference>
<dbReference type="InterPro" id="IPR002885">
    <property type="entry name" value="PPR_rpt"/>
</dbReference>
<dbReference type="PANTHER" id="PTHR47941">
    <property type="entry name" value="PENTATRICOPEPTIDE REPEAT-CONTAINING PROTEIN 3, MITOCHONDRIAL"/>
    <property type="match status" value="1"/>
</dbReference>
<evidence type="ECO:0000256" key="3">
    <source>
        <dbReference type="PROSITE-ProRule" id="PRU00708"/>
    </source>
</evidence>
<comment type="similarity">
    <text evidence="1">Belongs to the PPR family. P subfamily.</text>
</comment>
<evidence type="ECO:0000256" key="4">
    <source>
        <dbReference type="SAM" id="MobiDB-lite"/>
    </source>
</evidence>
<evidence type="ECO:0000313" key="6">
    <source>
        <dbReference type="Proteomes" id="UP000327157"/>
    </source>
</evidence>
<dbReference type="Gene3D" id="1.25.40.10">
    <property type="entry name" value="Tetratricopeptide repeat domain"/>
    <property type="match status" value="2"/>
</dbReference>
<feature type="repeat" description="PPR" evidence="3">
    <location>
        <begin position="168"/>
        <end position="202"/>
    </location>
</feature>
<name>A0A5N5EYU1_9ROSA</name>
<organism evidence="5 6">
    <name type="scientific">Pyrus ussuriensis x Pyrus communis</name>
    <dbReference type="NCBI Taxonomy" id="2448454"/>
    <lineage>
        <taxon>Eukaryota</taxon>
        <taxon>Viridiplantae</taxon>
        <taxon>Streptophyta</taxon>
        <taxon>Embryophyta</taxon>
        <taxon>Tracheophyta</taxon>
        <taxon>Spermatophyta</taxon>
        <taxon>Magnoliopsida</taxon>
        <taxon>eudicotyledons</taxon>
        <taxon>Gunneridae</taxon>
        <taxon>Pentapetalae</taxon>
        <taxon>rosids</taxon>
        <taxon>fabids</taxon>
        <taxon>Rosales</taxon>
        <taxon>Rosaceae</taxon>
        <taxon>Amygdaloideae</taxon>
        <taxon>Maleae</taxon>
        <taxon>Pyrus</taxon>
    </lineage>
</organism>
<reference evidence="5 6" key="1">
    <citation type="submission" date="2019-09" db="EMBL/GenBank/DDBJ databases">
        <authorList>
            <person name="Ou C."/>
        </authorList>
    </citation>
    <scope>NUCLEOTIDE SEQUENCE [LARGE SCALE GENOMIC DNA]</scope>
    <source>
        <strain evidence="5">S2</strain>
        <tissue evidence="5">Leaf</tissue>
    </source>
</reference>
<dbReference type="EMBL" id="SMOL01000781">
    <property type="protein sequence ID" value="KAB2595895.1"/>
    <property type="molecule type" value="Genomic_DNA"/>
</dbReference>
<comment type="caution">
    <text evidence="5">The sequence shown here is derived from an EMBL/GenBank/DDBJ whole genome shotgun (WGS) entry which is preliminary data.</text>
</comment>
<dbReference type="AlphaFoldDB" id="A0A5N5EYU1"/>
<dbReference type="OrthoDB" id="185373at2759"/>
<accession>A0A5N5EYU1</accession>
<dbReference type="Proteomes" id="UP000327157">
    <property type="component" value="Chromosome 7"/>
</dbReference>
<dbReference type="Pfam" id="PF13041">
    <property type="entry name" value="PPR_2"/>
    <property type="match status" value="1"/>
</dbReference>
<protein>
    <submittedName>
        <fullName evidence="5">Pentatricopeptide repeat-containing protein</fullName>
    </submittedName>
</protein>
<dbReference type="InterPro" id="IPR011990">
    <property type="entry name" value="TPR-like_helical_dom_sf"/>
</dbReference>
<evidence type="ECO:0000313" key="5">
    <source>
        <dbReference type="EMBL" id="KAB2595895.1"/>
    </source>
</evidence>